<sequence>MRAIGYAIGIYLIGNGYEFALPVPFYGPLIGWAIAVLQNHFGPAIWAYMVNRTRTSTTRPRCL</sequence>
<dbReference type="Proteomes" id="UP000011529">
    <property type="component" value="Unassembled WGS sequence"/>
</dbReference>
<dbReference type="AlphaFoldDB" id="M2A7M8"/>
<reference evidence="2" key="1">
    <citation type="submission" date="2012-11" db="EMBL/GenBank/DDBJ databases">
        <title>Permanent draft genomes of Rhodopirellula europaea strain SH398 and 6C.</title>
        <authorList>
            <person name="Richter M."/>
            <person name="Richter-Heitmann T."/>
            <person name="Frank C."/>
            <person name="Harder J."/>
            <person name="Glockner F.O."/>
        </authorList>
    </citation>
    <scope>NUCLEOTIDE SEQUENCE</scope>
    <source>
        <strain evidence="2">6C</strain>
    </source>
</reference>
<organism evidence="2 3">
    <name type="scientific">Rhodopirellula europaea 6C</name>
    <dbReference type="NCBI Taxonomy" id="1263867"/>
    <lineage>
        <taxon>Bacteria</taxon>
        <taxon>Pseudomonadati</taxon>
        <taxon>Planctomycetota</taxon>
        <taxon>Planctomycetia</taxon>
        <taxon>Pirellulales</taxon>
        <taxon>Pirellulaceae</taxon>
        <taxon>Rhodopirellula</taxon>
    </lineage>
</organism>
<evidence type="ECO:0000313" key="2">
    <source>
        <dbReference type="EMBL" id="EMB17441.1"/>
    </source>
</evidence>
<dbReference type="PATRIC" id="fig|1263867.3.peg.2104"/>
<feature type="transmembrane region" description="Helical" evidence="1">
    <location>
        <begin position="29"/>
        <end position="49"/>
    </location>
</feature>
<dbReference type="EMBL" id="ANMO01000097">
    <property type="protein sequence ID" value="EMB17441.1"/>
    <property type="molecule type" value="Genomic_DNA"/>
</dbReference>
<proteinExistence type="predicted"/>
<name>M2A7M8_9BACT</name>
<comment type="caution">
    <text evidence="2">The sequence shown here is derived from an EMBL/GenBank/DDBJ whole genome shotgun (WGS) entry which is preliminary data.</text>
</comment>
<accession>M2A7M8</accession>
<keyword evidence="1" id="KW-0812">Transmembrane</keyword>
<keyword evidence="3" id="KW-1185">Reference proteome</keyword>
<keyword evidence="1" id="KW-1133">Transmembrane helix</keyword>
<keyword evidence="1" id="KW-0472">Membrane</keyword>
<gene>
    <name evidence="2" type="ORF">RE6C_01979</name>
</gene>
<evidence type="ECO:0000256" key="1">
    <source>
        <dbReference type="SAM" id="Phobius"/>
    </source>
</evidence>
<protein>
    <submittedName>
        <fullName evidence="2">Membrane protein</fullName>
    </submittedName>
</protein>
<reference evidence="2" key="2">
    <citation type="journal article" date="2013" name="Mar. Genomics">
        <title>Expression of sulfatases in Rhodopirellula baltica and the diversity of sulfatases in the genus Rhodopirellula.</title>
        <authorList>
            <person name="Wegner C.E."/>
            <person name="Richter-Heitmann T."/>
            <person name="Klindworth A."/>
            <person name="Klockow C."/>
            <person name="Richter M."/>
            <person name="Achstetter T."/>
            <person name="Glockner F.O."/>
            <person name="Harder J."/>
        </authorList>
    </citation>
    <scope>NUCLEOTIDE SEQUENCE [LARGE SCALE GENOMIC DNA]</scope>
    <source>
        <strain evidence="2">6C</strain>
    </source>
</reference>
<evidence type="ECO:0000313" key="3">
    <source>
        <dbReference type="Proteomes" id="UP000011529"/>
    </source>
</evidence>